<organism evidence="1 2">
    <name type="scientific">Neisseria lactamica ATCC 23970</name>
    <dbReference type="NCBI Taxonomy" id="546265"/>
    <lineage>
        <taxon>Bacteria</taxon>
        <taxon>Pseudomonadati</taxon>
        <taxon>Pseudomonadota</taxon>
        <taxon>Betaproteobacteria</taxon>
        <taxon>Neisseriales</taxon>
        <taxon>Neisseriaceae</taxon>
        <taxon>Neisseria</taxon>
    </lineage>
</organism>
<reference evidence="1 2" key="1">
    <citation type="submission" date="2009-10" db="EMBL/GenBank/DDBJ databases">
        <authorList>
            <person name="Weinstock G."/>
            <person name="Sodergren E."/>
            <person name="Clifton S."/>
            <person name="Fulton L."/>
            <person name="Fulton B."/>
            <person name="Courtney L."/>
            <person name="Fronick C."/>
            <person name="Harrison M."/>
            <person name="Strong C."/>
            <person name="Farmer C."/>
            <person name="Delahaunty K."/>
            <person name="Markovic C."/>
            <person name="Hall O."/>
            <person name="Minx P."/>
            <person name="Tomlinson C."/>
            <person name="Mitreva M."/>
            <person name="Nelson J."/>
            <person name="Hou S."/>
            <person name="Wollam A."/>
            <person name="Pepin K.H."/>
            <person name="Johnson M."/>
            <person name="Bhonagiri V."/>
            <person name="Nash W.E."/>
            <person name="Warren W."/>
            <person name="Chinwalla A."/>
            <person name="Mardis E.R."/>
            <person name="Wilson R.K."/>
        </authorList>
    </citation>
    <scope>NUCLEOTIDE SEQUENCE [LARGE SCALE GENOMIC DNA]</scope>
    <source>
        <strain evidence="1 2">ATCC 23970</strain>
    </source>
</reference>
<accession>D0W7N8</accession>
<proteinExistence type="predicted"/>
<protein>
    <submittedName>
        <fullName evidence="1">Uncharacterized protein</fullName>
    </submittedName>
</protein>
<dbReference type="AlphaFoldDB" id="D0W7N8"/>
<dbReference type="EMBL" id="ACEQ02000005">
    <property type="protein sequence ID" value="EEZ76423.1"/>
    <property type="molecule type" value="Genomic_DNA"/>
</dbReference>
<comment type="caution">
    <text evidence="1">The sequence shown here is derived from an EMBL/GenBank/DDBJ whole genome shotgun (WGS) entry which is preliminary data.</text>
</comment>
<gene>
    <name evidence="1" type="ORF">NEILACOT_03538</name>
</gene>
<evidence type="ECO:0000313" key="1">
    <source>
        <dbReference type="EMBL" id="EEZ76423.1"/>
    </source>
</evidence>
<evidence type="ECO:0000313" key="2">
    <source>
        <dbReference type="Proteomes" id="UP000003843"/>
    </source>
</evidence>
<sequence length="49" mass="5961">MIIHIQPVYQSNHKTQPFKKQTDCRQSGRYPVSSNLFNILIKKRFYRIH</sequence>
<dbReference type="Proteomes" id="UP000003843">
    <property type="component" value="Unassembled WGS sequence"/>
</dbReference>
<name>D0W7N8_NEILA</name>